<dbReference type="Gene3D" id="2.30.30.140">
    <property type="match status" value="2"/>
</dbReference>
<evidence type="ECO:0000256" key="1">
    <source>
        <dbReference type="ARBA" id="ARBA00022737"/>
    </source>
</evidence>
<dbReference type="InterPro" id="IPR050548">
    <property type="entry name" value="PcG_chromatin_remod_factors"/>
</dbReference>
<dbReference type="PANTHER" id="PTHR12247:SF131">
    <property type="entry name" value="LD05287P"/>
    <property type="match status" value="1"/>
</dbReference>
<name>A0AAV5SL62_9BILA</name>
<dbReference type="PROSITE" id="PS51079">
    <property type="entry name" value="MBT"/>
    <property type="match status" value="1"/>
</dbReference>
<dbReference type="Pfam" id="PF02820">
    <property type="entry name" value="MBT"/>
    <property type="match status" value="2"/>
</dbReference>
<evidence type="ECO:0000256" key="3">
    <source>
        <dbReference type="SAM" id="MobiDB-lite"/>
    </source>
</evidence>
<dbReference type="GO" id="GO:0042393">
    <property type="term" value="F:histone binding"/>
    <property type="evidence" value="ECO:0007669"/>
    <property type="project" value="TreeGrafter"/>
</dbReference>
<organism evidence="4 5">
    <name type="scientific">Pristionchus entomophagus</name>
    <dbReference type="NCBI Taxonomy" id="358040"/>
    <lineage>
        <taxon>Eukaryota</taxon>
        <taxon>Metazoa</taxon>
        <taxon>Ecdysozoa</taxon>
        <taxon>Nematoda</taxon>
        <taxon>Chromadorea</taxon>
        <taxon>Rhabditida</taxon>
        <taxon>Rhabditina</taxon>
        <taxon>Diplogasteromorpha</taxon>
        <taxon>Diplogasteroidea</taxon>
        <taxon>Neodiplogasteridae</taxon>
        <taxon>Pristionchus</taxon>
    </lineage>
</organism>
<keyword evidence="5" id="KW-1185">Reference proteome</keyword>
<dbReference type="SMART" id="SM00561">
    <property type="entry name" value="MBT"/>
    <property type="match status" value="1"/>
</dbReference>
<reference evidence="4" key="1">
    <citation type="submission" date="2023-10" db="EMBL/GenBank/DDBJ databases">
        <title>Genome assembly of Pristionchus species.</title>
        <authorList>
            <person name="Yoshida K."/>
            <person name="Sommer R.J."/>
        </authorList>
    </citation>
    <scope>NUCLEOTIDE SEQUENCE</scope>
    <source>
        <strain evidence="4">RS0144</strain>
    </source>
</reference>
<feature type="non-terminal residue" evidence="4">
    <location>
        <position position="1"/>
    </location>
</feature>
<proteinExistence type="predicted"/>
<dbReference type="GO" id="GO:0003682">
    <property type="term" value="F:chromatin binding"/>
    <property type="evidence" value="ECO:0007669"/>
    <property type="project" value="TreeGrafter"/>
</dbReference>
<dbReference type="EMBL" id="BTSX01000002">
    <property type="protein sequence ID" value="GMS82868.1"/>
    <property type="molecule type" value="Genomic_DNA"/>
</dbReference>
<dbReference type="InterPro" id="IPR004092">
    <property type="entry name" value="Mbt"/>
</dbReference>
<evidence type="ECO:0000256" key="2">
    <source>
        <dbReference type="PROSITE-ProRule" id="PRU00459"/>
    </source>
</evidence>
<feature type="repeat" description="MBT" evidence="2">
    <location>
        <begin position="59"/>
        <end position="156"/>
    </location>
</feature>
<dbReference type="GO" id="GO:0005634">
    <property type="term" value="C:nucleus"/>
    <property type="evidence" value="ECO:0007669"/>
    <property type="project" value="InterPro"/>
</dbReference>
<dbReference type="GO" id="GO:0045892">
    <property type="term" value="P:negative regulation of DNA-templated transcription"/>
    <property type="evidence" value="ECO:0007669"/>
    <property type="project" value="TreeGrafter"/>
</dbReference>
<dbReference type="AlphaFoldDB" id="A0AAV5SL62"/>
<feature type="compositionally biased region" description="Acidic residues" evidence="3">
    <location>
        <begin position="168"/>
        <end position="178"/>
    </location>
</feature>
<evidence type="ECO:0000313" key="4">
    <source>
        <dbReference type="EMBL" id="GMS82868.1"/>
    </source>
</evidence>
<protein>
    <submittedName>
        <fullName evidence="4">Uncharacterized protein</fullName>
    </submittedName>
</protein>
<accession>A0AAV5SL62</accession>
<dbReference type="PANTHER" id="PTHR12247">
    <property type="entry name" value="POLYCOMB GROUP PROTEIN"/>
    <property type="match status" value="1"/>
</dbReference>
<comment type="caution">
    <text evidence="4">The sequence shown here is derived from an EMBL/GenBank/DDBJ whole genome shotgun (WGS) entry which is preliminary data.</text>
</comment>
<dbReference type="Proteomes" id="UP001432027">
    <property type="component" value="Unassembled WGS sequence"/>
</dbReference>
<sequence>ARVLQVLPDGYLQIGPEGPDILNDSFYIHQTTTNLFPVGYAKSHNIALQGPKGDEDEPFEWDSFLERTKYTPAPPHFFDQATSSDVSFKVGMRLEAIDQNEKAILWPAKVKKVKGRLLLVSFDGWAEKFDQLFDFRSNELLPCGWAEMVEHALQAPPAKRGMAKLQDEEATDDEAMEE</sequence>
<evidence type="ECO:0000313" key="5">
    <source>
        <dbReference type="Proteomes" id="UP001432027"/>
    </source>
</evidence>
<dbReference type="SUPFAM" id="SSF63748">
    <property type="entry name" value="Tudor/PWWP/MBT"/>
    <property type="match status" value="2"/>
</dbReference>
<feature type="region of interest" description="Disordered" evidence="3">
    <location>
        <begin position="157"/>
        <end position="178"/>
    </location>
</feature>
<gene>
    <name evidence="4" type="ORF">PENTCL1PPCAC_5043</name>
</gene>
<keyword evidence="1" id="KW-0677">Repeat</keyword>